<feature type="compositionally biased region" description="Basic and acidic residues" evidence="10">
    <location>
        <begin position="1083"/>
        <end position="1093"/>
    </location>
</feature>
<feature type="region of interest" description="Disordered" evidence="10">
    <location>
        <begin position="121"/>
        <end position="171"/>
    </location>
</feature>
<evidence type="ECO:0000256" key="10">
    <source>
        <dbReference type="SAM" id="MobiDB-lite"/>
    </source>
</evidence>
<feature type="compositionally biased region" description="Polar residues" evidence="10">
    <location>
        <begin position="922"/>
        <end position="932"/>
    </location>
</feature>
<feature type="compositionally biased region" description="Polar residues" evidence="10">
    <location>
        <begin position="1119"/>
        <end position="1129"/>
    </location>
</feature>
<evidence type="ECO:0000256" key="9">
    <source>
        <dbReference type="SAM" id="Coils"/>
    </source>
</evidence>
<feature type="region of interest" description="Disordered" evidence="10">
    <location>
        <begin position="893"/>
        <end position="934"/>
    </location>
</feature>
<feature type="compositionally biased region" description="Basic and acidic residues" evidence="10">
    <location>
        <begin position="899"/>
        <end position="919"/>
    </location>
</feature>
<evidence type="ECO:0000256" key="7">
    <source>
        <dbReference type="ARBA" id="ARBA00023273"/>
    </source>
</evidence>
<feature type="compositionally biased region" description="Polar residues" evidence="10">
    <location>
        <begin position="1069"/>
        <end position="1079"/>
    </location>
</feature>
<protein>
    <submittedName>
        <fullName evidence="12">ERC protein 2 isoform X1</fullName>
    </submittedName>
</protein>
<proteinExistence type="predicted"/>
<dbReference type="RefSeq" id="XP_005103672.1">
    <property type="nucleotide sequence ID" value="XM_005103615.3"/>
</dbReference>
<keyword evidence="7" id="KW-0966">Cell projection</keyword>
<evidence type="ECO:0000256" key="2">
    <source>
        <dbReference type="ARBA" id="ARBA00022490"/>
    </source>
</evidence>
<keyword evidence="3" id="KW-0597">Phosphoprotein</keyword>
<name>A0ABM0JX71_APLCA</name>
<feature type="coiled-coil region" evidence="9">
    <location>
        <begin position="294"/>
        <end position="371"/>
    </location>
</feature>
<feature type="compositionally biased region" description="Basic residues" evidence="10">
    <location>
        <begin position="1"/>
        <end position="15"/>
    </location>
</feature>
<keyword evidence="4" id="KW-0770">Synapse</keyword>
<keyword evidence="2" id="KW-0963">Cytoplasm</keyword>
<feature type="region of interest" description="Disordered" evidence="10">
    <location>
        <begin position="1"/>
        <end position="88"/>
    </location>
</feature>
<organism evidence="11 12">
    <name type="scientific">Aplysia californica</name>
    <name type="common">California sea hare</name>
    <dbReference type="NCBI Taxonomy" id="6500"/>
    <lineage>
        <taxon>Eukaryota</taxon>
        <taxon>Metazoa</taxon>
        <taxon>Spiralia</taxon>
        <taxon>Lophotrochozoa</taxon>
        <taxon>Mollusca</taxon>
        <taxon>Gastropoda</taxon>
        <taxon>Heterobranchia</taxon>
        <taxon>Euthyneura</taxon>
        <taxon>Tectipleura</taxon>
        <taxon>Aplysiida</taxon>
        <taxon>Aplysioidea</taxon>
        <taxon>Aplysiidae</taxon>
        <taxon>Aplysia</taxon>
    </lineage>
</organism>
<dbReference type="Proteomes" id="UP000694888">
    <property type="component" value="Unplaced"/>
</dbReference>
<feature type="coiled-coil region" evidence="9">
    <location>
        <begin position="401"/>
        <end position="473"/>
    </location>
</feature>
<feature type="region of interest" description="Disordered" evidence="10">
    <location>
        <begin position="830"/>
        <end position="859"/>
    </location>
</feature>
<evidence type="ECO:0000256" key="4">
    <source>
        <dbReference type="ARBA" id="ARBA00023018"/>
    </source>
</evidence>
<evidence type="ECO:0000313" key="12">
    <source>
        <dbReference type="RefSeq" id="XP_005103672.1"/>
    </source>
</evidence>
<feature type="compositionally biased region" description="Low complexity" evidence="10">
    <location>
        <begin position="55"/>
        <end position="65"/>
    </location>
</feature>
<gene>
    <name evidence="12" type="primary">LOC101851061</name>
</gene>
<reference evidence="12" key="1">
    <citation type="submission" date="2025-08" db="UniProtKB">
        <authorList>
            <consortium name="RefSeq"/>
        </authorList>
    </citation>
    <scope>IDENTIFICATION</scope>
</reference>
<dbReference type="PANTHER" id="PTHR18861">
    <property type="entry name" value="ELKS/RAB6-INTERACTING/CAST PROTEIN"/>
    <property type="match status" value="1"/>
</dbReference>
<dbReference type="PANTHER" id="PTHR18861:SF0">
    <property type="entry name" value="BRUCHPILOT, ISOFORM J"/>
    <property type="match status" value="1"/>
</dbReference>
<dbReference type="Gene3D" id="1.10.287.1490">
    <property type="match status" value="1"/>
</dbReference>
<keyword evidence="6" id="KW-0206">Cytoskeleton</keyword>
<feature type="compositionally biased region" description="Polar residues" evidence="10">
    <location>
        <begin position="843"/>
        <end position="855"/>
    </location>
</feature>
<feature type="compositionally biased region" description="Basic and acidic residues" evidence="10">
    <location>
        <begin position="217"/>
        <end position="251"/>
    </location>
</feature>
<evidence type="ECO:0000256" key="5">
    <source>
        <dbReference type="ARBA" id="ARBA00023054"/>
    </source>
</evidence>
<feature type="compositionally biased region" description="Polar residues" evidence="10">
    <location>
        <begin position="19"/>
        <end position="39"/>
    </location>
</feature>
<feature type="compositionally biased region" description="Low complexity" evidence="10">
    <location>
        <begin position="1094"/>
        <end position="1105"/>
    </location>
</feature>
<dbReference type="GeneID" id="101851061"/>
<feature type="region of interest" description="Disordered" evidence="10">
    <location>
        <begin position="490"/>
        <end position="511"/>
    </location>
</feature>
<evidence type="ECO:0000256" key="8">
    <source>
        <dbReference type="ARBA" id="ARBA00034106"/>
    </source>
</evidence>
<keyword evidence="5 9" id="KW-0175">Coiled coil</keyword>
<dbReference type="Pfam" id="PF10174">
    <property type="entry name" value="Cast"/>
    <property type="match status" value="1"/>
</dbReference>
<feature type="compositionally biased region" description="Low complexity" evidence="10">
    <location>
        <begin position="133"/>
        <end position="165"/>
    </location>
</feature>
<feature type="region of interest" description="Disordered" evidence="10">
    <location>
        <begin position="1063"/>
        <end position="1167"/>
    </location>
</feature>
<evidence type="ECO:0000256" key="6">
    <source>
        <dbReference type="ARBA" id="ARBA00023212"/>
    </source>
</evidence>
<feature type="region of interest" description="Disordered" evidence="10">
    <location>
        <begin position="211"/>
        <end position="262"/>
    </location>
</feature>
<feature type="coiled-coil region" evidence="9">
    <location>
        <begin position="622"/>
        <end position="771"/>
    </location>
</feature>
<comment type="subcellular location">
    <subcellularLocation>
        <location evidence="1">Cytoplasm</location>
        <location evidence="1">Cytoskeleton</location>
    </subcellularLocation>
    <subcellularLocation>
        <location evidence="8">Presynapse</location>
    </subcellularLocation>
</comment>
<keyword evidence="11" id="KW-1185">Reference proteome</keyword>
<evidence type="ECO:0000256" key="1">
    <source>
        <dbReference type="ARBA" id="ARBA00004245"/>
    </source>
</evidence>
<dbReference type="InterPro" id="IPR019323">
    <property type="entry name" value="ELKS/CAST"/>
</dbReference>
<evidence type="ECO:0000313" key="11">
    <source>
        <dbReference type="Proteomes" id="UP000694888"/>
    </source>
</evidence>
<sequence length="1167" mass="132483">MRRMFSKNRSSRRKDKNCNDGSNSSNVEAVGHSSGSLSRAQAEALYSNNTSPARSSSTGHSPSYSGAYGNGSMERPPRGRAMSDGSPAEFAVSSPLDFPMEHLQSFNATYGLNPSQRTYIDSRSIPRHTPLKSLISPTHSRSISSSRGNTITQSQSHARASSTSSLGNSLRERSLERIERENAYLGDASLDRHFEQMQLNMQMDNRLNQDTRYNTTGRDRSLDREYPHMGARSLERDPHSVSRSRSMDRGGEYNYPSATLPTMPLLSHPSSIPPSDHSSHEFRNSLVFEMQVQISDLHKEVSKLQKDLDHSREKLSSSMNSIKTFWSPELKKERAVRKEEAARCNLLNEQLKVAEAELRRNRELLRELEERVQGGAGSAGPAAAQEMASLKQERELQCRELLILKKTVEELEIRIDSQKQTLEARDESIKKLLEMLHNKGVNVAKVEEDRKLIENLQAKVKEEEQKRKQLEVDLSDKDFKIMEMDMEITRLKDSRPDSSGHSDDHKLQAKLEAKDSRIAALEREVQQLEDRLLKAKEEGAGLPPSSRETSLRDLASAKEKLLKVELQGLRSEVNKKDAELAGLRLKLDSMGKQQAEREEYVSVLKDQVTAKENQSTMIQADMEGLQDRLKTKEDTIERKSKECQASQAEKRRVELEVMELRDQLEVKVNRVNNLQRKIEGLEDTIREKEDQLSQARIRLTSAFTESPSDGTLSALEDALVEKDKQIEKLKEQREKSEQEHQEETDGLMKKSLELKANLDSLQKELTAKQTEICELREQTTELQAGKFEQESRIRKLESEVHERQADFQRVTLELEEALAQAAHVEEVEAELDSKRRAEAGQPANFSQQETKQLQSEVDRLQESLREAEADRADKEAEIKELQEIVKEYKQKMGTLKRSQQTEKKKNAQLLEEARKREDSMTDESSSLSTAIKKSTERVEELEEALRQSVIITAEREMAMAELQTQIEDSKTAMEEMRAEVEMLQHSSQDYQDKLAQLSRQLEDKDNKLRRVVAERQRQMQEVLETKQEALQATISEKDSTLALLEMTSTKNQKNMEEIDRLTQEKHKLQSQLREVTTSRMKLMHRDSSREKGSRSSSRSASARSSPTPPAPVPDKAKSAGSSPTEQPPLTQDMEATREKSSTDSTPMETAPESVATVADSKSPDSGS</sequence>
<evidence type="ECO:0000256" key="3">
    <source>
        <dbReference type="ARBA" id="ARBA00022553"/>
    </source>
</evidence>
<accession>A0ABM0JX71</accession>